<name>A0ABY1WP63_9GAMM</name>
<evidence type="ECO:0008006" key="4">
    <source>
        <dbReference type="Google" id="ProtNLM"/>
    </source>
</evidence>
<keyword evidence="1" id="KW-1133">Transmembrane helix</keyword>
<dbReference type="Proteomes" id="UP000292544">
    <property type="component" value="Unassembled WGS sequence"/>
</dbReference>
<evidence type="ECO:0000313" key="2">
    <source>
        <dbReference type="EMBL" id="TAA45794.1"/>
    </source>
</evidence>
<gene>
    <name evidence="2" type="ORF">EXY25_10570</name>
</gene>
<feature type="transmembrane region" description="Helical" evidence="1">
    <location>
        <begin position="70"/>
        <end position="87"/>
    </location>
</feature>
<keyword evidence="1" id="KW-0812">Transmembrane</keyword>
<keyword evidence="3" id="KW-1185">Reference proteome</keyword>
<sequence>MFRIYRCPACKETIDTTLLNASLQRHGVFNSSFTCPMCSVRLRLTAPIYLLFLLTLVIGGVHLFTNIDALIYSLAPMIVMMVLFRMGQGFKQIE</sequence>
<organism evidence="2 3">
    <name type="scientific">Corallincola spongiicola</name>
    <dbReference type="NCBI Taxonomy" id="2520508"/>
    <lineage>
        <taxon>Bacteria</taxon>
        <taxon>Pseudomonadati</taxon>
        <taxon>Pseudomonadota</taxon>
        <taxon>Gammaproteobacteria</taxon>
        <taxon>Alteromonadales</taxon>
        <taxon>Psychromonadaceae</taxon>
        <taxon>Corallincola</taxon>
    </lineage>
</organism>
<evidence type="ECO:0000313" key="3">
    <source>
        <dbReference type="Proteomes" id="UP000292544"/>
    </source>
</evidence>
<dbReference type="RefSeq" id="WP_130566745.1">
    <property type="nucleotide sequence ID" value="NZ_SHLY01000003.1"/>
</dbReference>
<protein>
    <recommendedName>
        <fullName evidence="4">Cxxc_20_cxxc protein</fullName>
    </recommendedName>
</protein>
<comment type="caution">
    <text evidence="2">The sequence shown here is derived from an EMBL/GenBank/DDBJ whole genome shotgun (WGS) entry which is preliminary data.</text>
</comment>
<feature type="transmembrane region" description="Helical" evidence="1">
    <location>
        <begin position="46"/>
        <end position="64"/>
    </location>
</feature>
<dbReference type="EMBL" id="SHLY01000003">
    <property type="protein sequence ID" value="TAA45794.1"/>
    <property type="molecule type" value="Genomic_DNA"/>
</dbReference>
<keyword evidence="1" id="KW-0472">Membrane</keyword>
<reference evidence="3" key="1">
    <citation type="submission" date="2019-02" db="EMBL/GenBank/DDBJ databases">
        <title>Draft genome sequence of Muricauda sp. 176CP4-71.</title>
        <authorList>
            <person name="Park J.-S."/>
        </authorList>
    </citation>
    <scope>NUCLEOTIDE SEQUENCE [LARGE SCALE GENOMIC DNA]</scope>
    <source>
        <strain evidence="3">176GS2-150</strain>
    </source>
</reference>
<proteinExistence type="predicted"/>
<accession>A0ABY1WP63</accession>
<evidence type="ECO:0000256" key="1">
    <source>
        <dbReference type="SAM" id="Phobius"/>
    </source>
</evidence>